<keyword evidence="1" id="KW-1133">Transmembrane helix</keyword>
<keyword evidence="1" id="KW-0812">Transmembrane</keyword>
<keyword evidence="1" id="KW-0472">Membrane</keyword>
<sequence>MKCRLFHTFCDAPVASVGAFEFVEFTIAFDRDANEERREEAELTLPAEATAFVPASVLLQRLHDEAPADHFTLDWLMSRMHRRSFGLIMLLLAIVAVAPGVSIVAGLLLMVPAFQMILGQNMPVFPRRIAARPIPTMHLAALVLRAVPVLRSLEKLIHPRWPTPLDATKRVVGAVVVLLNITLLFTPVPLSNIVPALVIALISLAYLEEDGILLSIAMLASIVVLAIELVVVWETVLGGKWLFDPWS</sequence>
<feature type="transmembrane region" description="Helical" evidence="1">
    <location>
        <begin position="174"/>
        <end position="206"/>
    </location>
</feature>
<feature type="transmembrane region" description="Helical" evidence="1">
    <location>
        <begin position="212"/>
        <end position="233"/>
    </location>
</feature>
<evidence type="ECO:0000313" key="2">
    <source>
        <dbReference type="EMBL" id="TWH90244.1"/>
    </source>
</evidence>
<dbReference type="EMBL" id="VLKL01000084">
    <property type="protein sequence ID" value="TWH90244.1"/>
    <property type="molecule type" value="Genomic_DNA"/>
</dbReference>
<organism evidence="2 3">
    <name type="scientific">Bradyrhizobium daqingense</name>
    <dbReference type="NCBI Taxonomy" id="993502"/>
    <lineage>
        <taxon>Bacteria</taxon>
        <taxon>Pseudomonadati</taxon>
        <taxon>Pseudomonadota</taxon>
        <taxon>Alphaproteobacteria</taxon>
        <taxon>Hyphomicrobiales</taxon>
        <taxon>Nitrobacteraceae</taxon>
        <taxon>Bradyrhizobium</taxon>
    </lineage>
</organism>
<gene>
    <name evidence="2" type="ORF">IQ17_07520</name>
</gene>
<dbReference type="RefSeq" id="WP_208750708.1">
    <property type="nucleotide sequence ID" value="NZ_CP088014.1"/>
</dbReference>
<dbReference type="AlphaFoldDB" id="A0A562K4U1"/>
<evidence type="ECO:0000256" key="1">
    <source>
        <dbReference type="SAM" id="Phobius"/>
    </source>
</evidence>
<evidence type="ECO:0000313" key="3">
    <source>
        <dbReference type="Proteomes" id="UP000317176"/>
    </source>
</evidence>
<protein>
    <recommendedName>
        <fullName evidence="4">Exopolysaccharide synthesis protein ExoD</fullName>
    </recommendedName>
</protein>
<evidence type="ECO:0008006" key="4">
    <source>
        <dbReference type="Google" id="ProtNLM"/>
    </source>
</evidence>
<reference evidence="2 3" key="1">
    <citation type="journal article" date="2015" name="Stand. Genomic Sci.">
        <title>Genomic Encyclopedia of Bacterial and Archaeal Type Strains, Phase III: the genomes of soil and plant-associated and newly described type strains.</title>
        <authorList>
            <person name="Whitman W.B."/>
            <person name="Woyke T."/>
            <person name="Klenk H.P."/>
            <person name="Zhou Y."/>
            <person name="Lilburn T.G."/>
            <person name="Beck B.J."/>
            <person name="De Vos P."/>
            <person name="Vandamme P."/>
            <person name="Eisen J.A."/>
            <person name="Garrity G."/>
            <person name="Hugenholtz P."/>
            <person name="Kyrpides N.C."/>
        </authorList>
    </citation>
    <scope>NUCLEOTIDE SEQUENCE [LARGE SCALE GENOMIC DNA]</scope>
    <source>
        <strain evidence="2 3">CGMCC 1.10947</strain>
    </source>
</reference>
<dbReference type="Pfam" id="PF06055">
    <property type="entry name" value="ExoD"/>
    <property type="match status" value="1"/>
</dbReference>
<accession>A0A562K4U1</accession>
<dbReference type="PANTHER" id="PTHR41795:SF1">
    <property type="entry name" value="EXOPOLYSACCHARIDE SYNTHESIS PROTEIN"/>
    <property type="match status" value="1"/>
</dbReference>
<name>A0A562K4U1_9BRAD</name>
<feature type="transmembrane region" description="Helical" evidence="1">
    <location>
        <begin position="87"/>
        <end position="114"/>
    </location>
</feature>
<comment type="caution">
    <text evidence="2">The sequence shown here is derived from an EMBL/GenBank/DDBJ whole genome shotgun (WGS) entry which is preliminary data.</text>
</comment>
<keyword evidence="3" id="KW-1185">Reference proteome</keyword>
<dbReference type="Proteomes" id="UP000317176">
    <property type="component" value="Unassembled WGS sequence"/>
</dbReference>
<dbReference type="PANTHER" id="PTHR41795">
    <property type="entry name" value="EXOPOLYSACCHARIDE SYNTHESIS PROTEIN"/>
    <property type="match status" value="1"/>
</dbReference>
<proteinExistence type="predicted"/>
<dbReference type="InterPro" id="IPR010331">
    <property type="entry name" value="ExoD"/>
</dbReference>